<evidence type="ECO:0000313" key="7">
    <source>
        <dbReference type="Proteomes" id="UP000094801"/>
    </source>
</evidence>
<keyword evidence="4 5" id="KW-0472">Membrane</keyword>
<evidence type="ECO:0000256" key="3">
    <source>
        <dbReference type="ARBA" id="ARBA00022989"/>
    </source>
</evidence>
<evidence type="ECO:0000313" key="6">
    <source>
        <dbReference type="EMBL" id="ODV84952.1"/>
    </source>
</evidence>
<keyword evidence="2 5" id="KW-0812">Transmembrane</keyword>
<dbReference type="InterPro" id="IPR036259">
    <property type="entry name" value="MFS_trans_sf"/>
</dbReference>
<evidence type="ECO:0000256" key="2">
    <source>
        <dbReference type="ARBA" id="ARBA00022692"/>
    </source>
</evidence>
<reference evidence="7" key="1">
    <citation type="submission" date="2016-04" db="EMBL/GenBank/DDBJ databases">
        <title>Comparative genomics of biotechnologically important yeasts.</title>
        <authorList>
            <consortium name="DOE Joint Genome Institute"/>
            <person name="Riley R."/>
            <person name="Haridas S."/>
            <person name="Wolfe K.H."/>
            <person name="Lopes M.R."/>
            <person name="Hittinger C.T."/>
            <person name="Goker M."/>
            <person name="Salamov A."/>
            <person name="Wisecaver J."/>
            <person name="Long T.M."/>
            <person name="Aerts A.L."/>
            <person name="Barry K."/>
            <person name="Choi C."/>
            <person name="Clum A."/>
            <person name="Coughlan A.Y."/>
            <person name="Deshpande S."/>
            <person name="Douglass A.P."/>
            <person name="Hanson S.J."/>
            <person name="Klenk H.-P."/>
            <person name="Labutti K."/>
            <person name="Lapidus A."/>
            <person name="Lindquist E."/>
            <person name="Lipzen A."/>
            <person name="Meier-Kolthoff J.P."/>
            <person name="Ohm R.A."/>
            <person name="Otillar R.P."/>
            <person name="Pangilinan J."/>
            <person name="Peng Y."/>
            <person name="Rokas A."/>
            <person name="Rosa C.A."/>
            <person name="Scheuner C."/>
            <person name="Sibirny A.A."/>
            <person name="Slot J.C."/>
            <person name="Stielow J.B."/>
            <person name="Sun H."/>
            <person name="Kurtzman C.P."/>
            <person name="Blackwell M."/>
            <person name="Grigoriev I.V."/>
            <person name="Jeffries T.W."/>
        </authorList>
    </citation>
    <scope>NUCLEOTIDE SEQUENCE [LARGE SCALE GENOMIC DNA]</scope>
    <source>
        <strain evidence="7">NRRL YB-2248</strain>
    </source>
</reference>
<dbReference type="Pfam" id="PF07690">
    <property type="entry name" value="MFS_1"/>
    <property type="match status" value="1"/>
</dbReference>
<feature type="transmembrane region" description="Helical" evidence="5">
    <location>
        <begin position="404"/>
        <end position="424"/>
    </location>
</feature>
<feature type="transmembrane region" description="Helical" evidence="5">
    <location>
        <begin position="35"/>
        <end position="53"/>
    </location>
</feature>
<dbReference type="Gene3D" id="1.20.1250.20">
    <property type="entry name" value="MFS general substrate transporter like domains"/>
    <property type="match status" value="1"/>
</dbReference>
<proteinExistence type="predicted"/>
<comment type="subcellular location">
    <subcellularLocation>
        <location evidence="1">Membrane</location>
        <topology evidence="1">Multi-pass membrane protein</topology>
    </subcellularLocation>
</comment>
<accession>A0A1E4SZR4</accession>
<organism evidence="6 7">
    <name type="scientific">[Candida] arabinofermentans NRRL YB-2248</name>
    <dbReference type="NCBI Taxonomy" id="983967"/>
    <lineage>
        <taxon>Eukaryota</taxon>
        <taxon>Fungi</taxon>
        <taxon>Dikarya</taxon>
        <taxon>Ascomycota</taxon>
        <taxon>Saccharomycotina</taxon>
        <taxon>Pichiomycetes</taxon>
        <taxon>Pichiales</taxon>
        <taxon>Pichiaceae</taxon>
        <taxon>Ogataea</taxon>
        <taxon>Ogataea/Candida clade</taxon>
    </lineage>
</organism>
<dbReference type="OrthoDB" id="410267at2759"/>
<feature type="transmembrane region" description="Helical" evidence="5">
    <location>
        <begin position="430"/>
        <end position="452"/>
    </location>
</feature>
<keyword evidence="7" id="KW-1185">Reference proteome</keyword>
<dbReference type="GO" id="GO:0000329">
    <property type="term" value="C:fungal-type vacuole membrane"/>
    <property type="evidence" value="ECO:0007669"/>
    <property type="project" value="TreeGrafter"/>
</dbReference>
<dbReference type="PANTHER" id="PTHR21576">
    <property type="entry name" value="UNCHARACTERIZED NODULIN-LIKE PROTEIN"/>
    <property type="match status" value="1"/>
</dbReference>
<dbReference type="GO" id="GO:0022857">
    <property type="term" value="F:transmembrane transporter activity"/>
    <property type="evidence" value="ECO:0007669"/>
    <property type="project" value="InterPro"/>
</dbReference>
<protein>
    <recommendedName>
        <fullName evidence="8">Nodulin-like domain-containing protein</fullName>
    </recommendedName>
</protein>
<name>A0A1E4SZR4_9ASCO</name>
<feature type="transmembrane region" description="Helical" evidence="5">
    <location>
        <begin position="309"/>
        <end position="330"/>
    </location>
</feature>
<evidence type="ECO:0008006" key="8">
    <source>
        <dbReference type="Google" id="ProtNLM"/>
    </source>
</evidence>
<feature type="non-terminal residue" evidence="6">
    <location>
        <position position="535"/>
    </location>
</feature>
<dbReference type="Proteomes" id="UP000094801">
    <property type="component" value="Unassembled WGS sequence"/>
</dbReference>
<dbReference type="STRING" id="983967.A0A1E4SZR4"/>
<feature type="transmembrane region" description="Helical" evidence="5">
    <location>
        <begin position="60"/>
        <end position="82"/>
    </location>
</feature>
<dbReference type="PANTHER" id="PTHR21576:SF166">
    <property type="entry name" value="ADR278WP"/>
    <property type="match status" value="1"/>
</dbReference>
<feature type="transmembrane region" description="Helical" evidence="5">
    <location>
        <begin position="515"/>
        <end position="534"/>
    </location>
</feature>
<sequence length="535" mass="57804">MVNVGFGSVLPYFSALKVATVNFPNHRGAANAGPVSAYGLAALFYASISTIFFKGNTSGLLEFIAIFAGGIMGVGSLFVGLYEQDPNQSDGLGNTNEEPTGLAYLLKGHRGSFAQVNLIRSNSTTSMFSTMSEASSSTVSASSSYSQLSSQFNNPIPINFSGSTTPMVARSYSDSPGQLSNLLSGSPVEFKAKHLIGRANSYRNNSSLSNSPRGVNFFGSIPKRTFKEEAVVDEETPLLTSLPSDLSKDYPSLNFSSMSNATQLPTIPVDNSQLVELLSKRKKKRSKTKHTTKSHLISLLGNKTFIGHYLLNALYCATGQIYIFCVGFIVKAQLNNQNLNPSLIKLTMLVTTGSPNTLLKPDEDLSSSYQALQVSIISFSNFLGRLLAGPASDLIHKSWKLQRVWVVLFSVVVLGLGQLTLLLLNDINSLSLSSLLIGFSYGSLYGTLPAIVADMFGSKSFATTWSLIGTGPITVFLCLSHYFGKAYDKQSEYVDDGAGLFVKVCLKGKKCYDEVFMFTSGICVFLFIGYSILIY</sequence>
<gene>
    <name evidence="6" type="ORF">CANARDRAFT_180356</name>
</gene>
<dbReference type="InterPro" id="IPR011701">
    <property type="entry name" value="MFS"/>
</dbReference>
<evidence type="ECO:0000256" key="4">
    <source>
        <dbReference type="ARBA" id="ARBA00023136"/>
    </source>
</evidence>
<dbReference type="EMBL" id="KV453854">
    <property type="protein sequence ID" value="ODV84952.1"/>
    <property type="molecule type" value="Genomic_DNA"/>
</dbReference>
<evidence type="ECO:0000256" key="5">
    <source>
        <dbReference type="SAM" id="Phobius"/>
    </source>
</evidence>
<evidence type="ECO:0000256" key="1">
    <source>
        <dbReference type="ARBA" id="ARBA00004141"/>
    </source>
</evidence>
<feature type="transmembrane region" description="Helical" evidence="5">
    <location>
        <begin position="464"/>
        <end position="483"/>
    </location>
</feature>
<keyword evidence="3 5" id="KW-1133">Transmembrane helix</keyword>
<dbReference type="SUPFAM" id="SSF103473">
    <property type="entry name" value="MFS general substrate transporter"/>
    <property type="match status" value="1"/>
</dbReference>
<dbReference type="AlphaFoldDB" id="A0A1E4SZR4"/>